<comment type="caution">
    <text evidence="2">The sequence shown here is derived from an EMBL/GenBank/DDBJ whole genome shotgun (WGS) entry which is preliminary data.</text>
</comment>
<evidence type="ECO:0008006" key="4">
    <source>
        <dbReference type="Google" id="ProtNLM"/>
    </source>
</evidence>
<feature type="transmembrane region" description="Helical" evidence="1">
    <location>
        <begin position="120"/>
        <end position="138"/>
    </location>
</feature>
<feature type="transmembrane region" description="Helical" evidence="1">
    <location>
        <begin position="230"/>
        <end position="253"/>
    </location>
</feature>
<reference evidence="2 3" key="1">
    <citation type="submission" date="2015-09" db="EMBL/GenBank/DDBJ databases">
        <title>Draft genome sequence and assembly of Photorhabdus sp. VMG, a bacterial symbiont associated with Heterorhabditis zealandica.</title>
        <authorList>
            <person name="Naidoo S."/>
            <person name="Featherston J."/>
            <person name="Mothupi B."/>
            <person name="Gray V.M."/>
        </authorList>
    </citation>
    <scope>NUCLEOTIDE SEQUENCE [LARGE SCALE GENOMIC DNA]</scope>
    <source>
        <strain evidence="2 3">VMG</strain>
    </source>
</reference>
<keyword evidence="3" id="KW-1185">Reference proteome</keyword>
<feature type="transmembrane region" description="Helical" evidence="1">
    <location>
        <begin position="21"/>
        <end position="41"/>
    </location>
</feature>
<sequence length="262" mass="31562">MFLFIPFLYTFKTRLKTNTSRLAWVTTYLIPVFLSYFILFSYDIRSFLGFILGIIIIYSSYEIGYITNDCELTKKEKNPTLRLNGSEFLFYEKNKLAIYSIRYSLLMICLIYIYWCNFPFSLSLILAAAFIQIIYFLYNYIRNRFSIILYSSLVYLRYFGLVFLTISIDYAILLWFIYPLAVTIEFSTKPRFNLFTERFRLNSDMFRVFFYTILILVLFIVITVKKDNSLGFYLVKSLVIYFFIYRLLSYLLISKKYRNAHK</sequence>
<feature type="transmembrane region" description="Helical" evidence="1">
    <location>
        <begin position="208"/>
        <end position="224"/>
    </location>
</feature>
<proteinExistence type="predicted"/>
<evidence type="ECO:0000256" key="1">
    <source>
        <dbReference type="SAM" id="Phobius"/>
    </source>
</evidence>
<feature type="transmembrane region" description="Helical" evidence="1">
    <location>
        <begin position="47"/>
        <end position="67"/>
    </location>
</feature>
<name>A0ABR5KDK6_9GAMM</name>
<keyword evidence="1" id="KW-0812">Transmembrane</keyword>
<protein>
    <recommendedName>
        <fullName evidence="4">WbuO protein</fullName>
    </recommendedName>
</protein>
<feature type="transmembrane region" description="Helical" evidence="1">
    <location>
        <begin position="96"/>
        <end position="114"/>
    </location>
</feature>
<evidence type="ECO:0000313" key="2">
    <source>
        <dbReference type="EMBL" id="KOY62665.1"/>
    </source>
</evidence>
<gene>
    <name evidence="2" type="ORF">AM629_07280</name>
</gene>
<keyword evidence="1" id="KW-1133">Transmembrane helix</keyword>
<dbReference type="Proteomes" id="UP000037727">
    <property type="component" value="Unassembled WGS sequence"/>
</dbReference>
<organism evidence="2 3">
    <name type="scientific">Photorhabdus heterorhabditis</name>
    <dbReference type="NCBI Taxonomy" id="880156"/>
    <lineage>
        <taxon>Bacteria</taxon>
        <taxon>Pseudomonadati</taxon>
        <taxon>Pseudomonadota</taxon>
        <taxon>Gammaproteobacteria</taxon>
        <taxon>Enterobacterales</taxon>
        <taxon>Morganellaceae</taxon>
        <taxon>Photorhabdus</taxon>
    </lineage>
</organism>
<evidence type="ECO:0000313" key="3">
    <source>
        <dbReference type="Proteomes" id="UP000037727"/>
    </source>
</evidence>
<accession>A0ABR5KDK6</accession>
<keyword evidence="1" id="KW-0472">Membrane</keyword>
<dbReference type="EMBL" id="LJCS01000014">
    <property type="protein sequence ID" value="KOY62665.1"/>
    <property type="molecule type" value="Genomic_DNA"/>
</dbReference>